<keyword evidence="2" id="KW-1185">Reference proteome</keyword>
<dbReference type="EMBL" id="JRKL02005765">
    <property type="protein sequence ID" value="KAF3949952.1"/>
    <property type="molecule type" value="Genomic_DNA"/>
</dbReference>
<protein>
    <submittedName>
        <fullName evidence="1">Uncharacterized protein</fullName>
    </submittedName>
</protein>
<sequence length="66" mass="7510">MEASKASTTTTSGTCRPDLLLSQVKKQKAHQLELNEQVMPFKVVEELDLEAYKTLLLFFFCENCVL</sequence>
<evidence type="ECO:0000313" key="1">
    <source>
        <dbReference type="EMBL" id="KAF3949952.1"/>
    </source>
</evidence>
<comment type="caution">
    <text evidence="1">The sequence shown here is derived from an EMBL/GenBank/DDBJ whole genome shotgun (WGS) entry which is preliminary data.</text>
</comment>
<organism evidence="1 2">
    <name type="scientific">Castanea mollissima</name>
    <name type="common">Chinese chestnut</name>
    <dbReference type="NCBI Taxonomy" id="60419"/>
    <lineage>
        <taxon>Eukaryota</taxon>
        <taxon>Viridiplantae</taxon>
        <taxon>Streptophyta</taxon>
        <taxon>Embryophyta</taxon>
        <taxon>Tracheophyta</taxon>
        <taxon>Spermatophyta</taxon>
        <taxon>Magnoliopsida</taxon>
        <taxon>eudicotyledons</taxon>
        <taxon>Gunneridae</taxon>
        <taxon>Pentapetalae</taxon>
        <taxon>rosids</taxon>
        <taxon>fabids</taxon>
        <taxon>Fagales</taxon>
        <taxon>Fagaceae</taxon>
        <taxon>Castanea</taxon>
    </lineage>
</organism>
<gene>
    <name evidence="1" type="ORF">CMV_024236</name>
</gene>
<evidence type="ECO:0000313" key="2">
    <source>
        <dbReference type="Proteomes" id="UP000737018"/>
    </source>
</evidence>
<accession>A0A8J4QIJ8</accession>
<dbReference type="AlphaFoldDB" id="A0A8J4QIJ8"/>
<dbReference type="Proteomes" id="UP000737018">
    <property type="component" value="Unassembled WGS sequence"/>
</dbReference>
<name>A0A8J4QIJ8_9ROSI</name>
<reference evidence="1" key="1">
    <citation type="submission" date="2020-03" db="EMBL/GenBank/DDBJ databases">
        <title>Castanea mollissima Vanexum genome sequencing.</title>
        <authorList>
            <person name="Staton M."/>
        </authorList>
    </citation>
    <scope>NUCLEOTIDE SEQUENCE</scope>
    <source>
        <tissue evidence="1">Leaf</tissue>
    </source>
</reference>
<proteinExistence type="predicted"/>